<name>A0ABP1AU69_9BRYO</name>
<reference evidence="1" key="1">
    <citation type="submission" date="2024-03" db="EMBL/GenBank/DDBJ databases">
        <authorList>
            <consortium name="ELIXIR-Norway"/>
            <consortium name="Elixir Norway"/>
        </authorList>
    </citation>
    <scope>NUCLEOTIDE SEQUENCE</scope>
</reference>
<dbReference type="EMBL" id="OZ023716">
    <property type="protein sequence ID" value="CAK9865871.1"/>
    <property type="molecule type" value="Genomic_DNA"/>
</dbReference>
<dbReference type="Proteomes" id="UP001497522">
    <property type="component" value="Chromosome 15"/>
</dbReference>
<proteinExistence type="predicted"/>
<evidence type="ECO:0000313" key="1">
    <source>
        <dbReference type="EMBL" id="CAK9865871.1"/>
    </source>
</evidence>
<keyword evidence="2" id="KW-1185">Reference proteome</keyword>
<gene>
    <name evidence="1" type="ORF">CSSPJE1EN2_LOCUS8866</name>
</gene>
<organism evidence="1 2">
    <name type="scientific">Sphagnum jensenii</name>
    <dbReference type="NCBI Taxonomy" id="128206"/>
    <lineage>
        <taxon>Eukaryota</taxon>
        <taxon>Viridiplantae</taxon>
        <taxon>Streptophyta</taxon>
        <taxon>Embryophyta</taxon>
        <taxon>Bryophyta</taxon>
        <taxon>Sphagnophytina</taxon>
        <taxon>Sphagnopsida</taxon>
        <taxon>Sphagnales</taxon>
        <taxon>Sphagnaceae</taxon>
        <taxon>Sphagnum</taxon>
    </lineage>
</organism>
<accession>A0ABP1AU69</accession>
<evidence type="ECO:0000313" key="2">
    <source>
        <dbReference type="Proteomes" id="UP001497522"/>
    </source>
</evidence>
<sequence>MGHPPTPSSPSSLLSLSLLATYHKPQRAPPARHNREESILLGATDRRDLLVLPRLASRRCPSPAISFSLRFLIPALLPAVGPPTSLFQDLLASLAKVASEGGEINRSPQSCIHLNCRVMCTLPEAPHRFLDSSALRQATCGRGWSTASTTLSGTRPSVLCRVLTPYPKPFFLVPQNTKTQVCTFSLMCPRSGKLRPGSGTMPAKTRLLRIAATLN</sequence>
<protein>
    <submittedName>
        <fullName evidence="1">Uncharacterized protein</fullName>
    </submittedName>
</protein>